<dbReference type="Gene3D" id="3.40.30.10">
    <property type="entry name" value="Glutaredoxin"/>
    <property type="match status" value="1"/>
</dbReference>
<reference evidence="1 2" key="1">
    <citation type="submission" date="2023-02" db="EMBL/GenBank/DDBJ databases">
        <title>Novel Oscillospiraceae bacterial genomes.</title>
        <authorList>
            <person name="Srinivasan S."/>
            <person name="Austin M.N."/>
            <person name="Fiedler T.L."/>
            <person name="Strenk S.M."/>
            <person name="Agnew K.J."/>
            <person name="Nagana Gowda G.A."/>
            <person name="Raftery D."/>
            <person name="Beamer M.A."/>
            <person name="Achilles S.L."/>
            <person name="Wiesenfeld H.C."/>
            <person name="Fredricks D.N."/>
            <person name="Hillier S.L."/>
        </authorList>
    </citation>
    <scope>NUCLEOTIDE SEQUENCE [LARGE SCALE GENOMIC DNA]</scope>
    <source>
        <strain evidence="1 2">CHIC02 1186E3-8</strain>
    </source>
</reference>
<sequence length="103" mass="11110">MIIVYGMESCPDCRKVKQVIAADGRYDYRDIGVDVHNLRDFLQLRDHNPVFAAVKAAGSVGIPCFLMEDGSVSLKLPACKSTEATQVKTKNSTAACSLNGQGC</sequence>
<evidence type="ECO:0000313" key="1">
    <source>
        <dbReference type="EMBL" id="WEG35212.1"/>
    </source>
</evidence>
<keyword evidence="2" id="KW-1185">Reference proteome</keyword>
<evidence type="ECO:0000313" key="2">
    <source>
        <dbReference type="Proteomes" id="UP001220478"/>
    </source>
</evidence>
<dbReference type="Proteomes" id="UP001220478">
    <property type="component" value="Chromosome"/>
</dbReference>
<proteinExistence type="predicted"/>
<dbReference type="RefSeq" id="WP_315571271.1">
    <property type="nucleotide sequence ID" value="NZ_CP118868.1"/>
</dbReference>
<gene>
    <name evidence="1" type="ORF">PYS61_04565</name>
</gene>
<organism evidence="1 2">
    <name type="scientific">Amygdalobacter indicium</name>
    <dbReference type="NCBI Taxonomy" id="3029272"/>
    <lineage>
        <taxon>Bacteria</taxon>
        <taxon>Bacillati</taxon>
        <taxon>Bacillota</taxon>
        <taxon>Clostridia</taxon>
        <taxon>Eubacteriales</taxon>
        <taxon>Oscillospiraceae</taxon>
        <taxon>Amygdalobacter</taxon>
    </lineage>
</organism>
<accession>A0ABY8C3S0</accession>
<dbReference type="EMBL" id="CP118868">
    <property type="protein sequence ID" value="WEG35212.1"/>
    <property type="molecule type" value="Genomic_DNA"/>
</dbReference>
<name>A0ABY8C3S0_9FIRM</name>
<protein>
    <submittedName>
        <fullName evidence="1">Glutaredoxin-related protein</fullName>
    </submittedName>
</protein>